<protein>
    <submittedName>
        <fullName evidence="1">Uncharacterized protein</fullName>
    </submittedName>
</protein>
<proteinExistence type="predicted"/>
<evidence type="ECO:0000313" key="1">
    <source>
        <dbReference type="EMBL" id="AKI99166.1"/>
    </source>
</evidence>
<dbReference type="Proteomes" id="UP000035579">
    <property type="component" value="Chromosome"/>
</dbReference>
<gene>
    <name evidence="1" type="ORF">AA314_00793</name>
</gene>
<organism evidence="1 2">
    <name type="scientific">Archangium gephyra</name>
    <dbReference type="NCBI Taxonomy" id="48"/>
    <lineage>
        <taxon>Bacteria</taxon>
        <taxon>Pseudomonadati</taxon>
        <taxon>Myxococcota</taxon>
        <taxon>Myxococcia</taxon>
        <taxon>Myxococcales</taxon>
        <taxon>Cystobacterineae</taxon>
        <taxon>Archangiaceae</taxon>
        <taxon>Archangium</taxon>
    </lineage>
</organism>
<dbReference type="EMBL" id="CP011509">
    <property type="protein sequence ID" value="AKI99166.1"/>
    <property type="molecule type" value="Genomic_DNA"/>
</dbReference>
<accession>A0AAC8Q1P1</accession>
<dbReference type="AlphaFoldDB" id="A0AAC8Q1P1"/>
<dbReference type="KEGG" id="age:AA314_00793"/>
<evidence type="ECO:0000313" key="2">
    <source>
        <dbReference type="Proteomes" id="UP000035579"/>
    </source>
</evidence>
<sequence>MGRVSIQPPAELNQEGVVMEGELTLPFAPFPGLVLQGKESGVPRGEWTLQVERVVWEMEQGRFKVDCQRIIVHNGTWGFDIDTLDLVRSNGAYLGYVVDGMASRLERAGWRKVR</sequence>
<name>A0AAC8Q1P1_9BACT</name>
<reference evidence="1 2" key="1">
    <citation type="submission" date="2015-05" db="EMBL/GenBank/DDBJ databases">
        <title>Genome assembly of Archangium gephyra DSM 2261.</title>
        <authorList>
            <person name="Sharma G."/>
            <person name="Subramanian S."/>
        </authorList>
    </citation>
    <scope>NUCLEOTIDE SEQUENCE [LARGE SCALE GENOMIC DNA]</scope>
    <source>
        <strain evidence="1 2">DSM 2261</strain>
    </source>
</reference>